<dbReference type="Proteomes" id="UP001470230">
    <property type="component" value="Unassembled WGS sequence"/>
</dbReference>
<proteinExistence type="predicted"/>
<sequence length="320" mass="37398">MIAYKTPISSLKRLLRNDFSGKFIIIFTIKRTNDENGGIIIEEEKKIIINSTVNKVRIISEIIEEEYVKDPTINQYSFDISHLEQMLNRKIKANEIVGIIGKMIDRHCEEMNLENEGQEQEFFQAMVSVLDGEKPKVICKFHNDKLDGIISYIRRNTGDSLDGTGKYLKLTGGASMCPYYPLSHLIQYDDNIDKVYINYFNDGKVYTKKDAWIEFDFVQSKINVASYTIRSSEHAPNMNCHPKSWKIIGSNDQNAWDLIDIKQNREEMNGPRICQHFECERKSRMHYRYIRYVQLENWMPKCIAKYSICLSCMEFFGSIV</sequence>
<evidence type="ECO:0000313" key="1">
    <source>
        <dbReference type="EMBL" id="KAK8836345.1"/>
    </source>
</evidence>
<evidence type="ECO:0008006" key="3">
    <source>
        <dbReference type="Google" id="ProtNLM"/>
    </source>
</evidence>
<gene>
    <name evidence="1" type="ORF">M9Y10_039687</name>
</gene>
<dbReference type="EMBL" id="JAPFFF010000066">
    <property type="protein sequence ID" value="KAK8836345.1"/>
    <property type="molecule type" value="Genomic_DNA"/>
</dbReference>
<comment type="caution">
    <text evidence="1">The sequence shown here is derived from an EMBL/GenBank/DDBJ whole genome shotgun (WGS) entry which is preliminary data.</text>
</comment>
<keyword evidence="2" id="KW-1185">Reference proteome</keyword>
<reference evidence="1 2" key="1">
    <citation type="submission" date="2024-04" db="EMBL/GenBank/DDBJ databases">
        <title>Tritrichomonas musculus Genome.</title>
        <authorList>
            <person name="Alves-Ferreira E."/>
            <person name="Grigg M."/>
            <person name="Lorenzi H."/>
            <person name="Galac M."/>
        </authorList>
    </citation>
    <scope>NUCLEOTIDE SEQUENCE [LARGE SCALE GENOMIC DNA]</scope>
    <source>
        <strain evidence="1 2">EAF2021</strain>
    </source>
</reference>
<dbReference type="Gene3D" id="2.60.120.260">
    <property type="entry name" value="Galactose-binding domain-like"/>
    <property type="match status" value="1"/>
</dbReference>
<organism evidence="1 2">
    <name type="scientific">Tritrichomonas musculus</name>
    <dbReference type="NCBI Taxonomy" id="1915356"/>
    <lineage>
        <taxon>Eukaryota</taxon>
        <taxon>Metamonada</taxon>
        <taxon>Parabasalia</taxon>
        <taxon>Tritrichomonadida</taxon>
        <taxon>Tritrichomonadidae</taxon>
        <taxon>Tritrichomonas</taxon>
    </lineage>
</organism>
<accession>A0ABR2GSY5</accession>
<name>A0ABR2GSY5_9EUKA</name>
<protein>
    <recommendedName>
        <fullName evidence="3">F5/8 type C domain-containing protein</fullName>
    </recommendedName>
</protein>
<evidence type="ECO:0000313" key="2">
    <source>
        <dbReference type="Proteomes" id="UP001470230"/>
    </source>
</evidence>